<dbReference type="InterPro" id="IPR011009">
    <property type="entry name" value="Kinase-like_dom_sf"/>
</dbReference>
<dbReference type="GO" id="GO:0004674">
    <property type="term" value="F:protein serine/threonine kinase activity"/>
    <property type="evidence" value="ECO:0007669"/>
    <property type="project" value="TreeGrafter"/>
</dbReference>
<proteinExistence type="predicted"/>
<keyword evidence="1" id="KW-1133">Transmembrane helix</keyword>
<evidence type="ECO:0000256" key="1">
    <source>
        <dbReference type="SAM" id="Phobius"/>
    </source>
</evidence>
<dbReference type="OrthoDB" id="1668230at2759"/>
<sequence length="852" mass="93152">MSVVLVAFFDRIRISVATAMAVWHYCVLSAVAIACSATVANFTPAPTAPFYSTAPPQTNFESTLFSDVYYKGDATKVAPGAAVPDFTGNPIGSIRLSNFAVLVLYPGPSFTGDPVIIVDEFPEPLNISYRSYRVLSRVALLAQLRQQLSTEDGRGCGADCILLCPIVAYELLPCKTLHVGSNISDVGAFGPAWPVSFMDIPPGCVVEMFENPNFRGLRKFESPDLGPGYPMATPLSLRTFRSGDVLPPVSDSTDVMVFNVDPFQVPPFAIKCGERMASMAILRQLVPAPMHSIDIPLTTRLVVFDSPSFQGNATTYTDTTFDLFQVAFRRLVQFRSIQVVCGDKSLPPISTPVSPSETVSCLGSTGTTQHFKRGVPYPMIEPWTCLTPFQVPPGLAVVGYDRPWLLGALAVWTSDQVTAESFRPWTARLRSMQVMRASEAPPDPGLNSIAADDDVVTVRFGNVSAPFAYVGQAVPGFGTWELPFVVAYTMRDDPSPRVDLIPSKGVVMVTYSDYNFQGNVTVYSAATPLGNIVVSSFKSYQVLRQVDIGSNATAPANPTSFAPVPPPAFVECHTSLPNLTPIFMQVGDQIGQLIHPWDTRLVTCQVPAGFVLDVFSKQAYSGRCYAWTSNVEFQAPWNTTIRSLRVWNASLWAAGKCRDMDNDMTLQPNHGDNSNTPNATSLSWLSYAIAAVLTISAFVVVVRRRYNTKQTTTISDVYTADMTRSISQAYESLVWGDMDLVRLDTPALKIISPLATGASGSISLSQFRGQPVAIKTLHHPTPFAIQRFIDEILFLDQLKSPFIVTLIGAMWTHPTNVQAVMEYMDMGDLRSYLAKTTLDGFGWQQKLECARS</sequence>
<feature type="transmembrane region" description="Helical" evidence="1">
    <location>
        <begin position="684"/>
        <end position="702"/>
    </location>
</feature>
<dbReference type="EMBL" id="VJMH01000228">
    <property type="protein sequence ID" value="KAF0717634.1"/>
    <property type="molecule type" value="Genomic_DNA"/>
</dbReference>
<dbReference type="GO" id="GO:0005524">
    <property type="term" value="F:ATP binding"/>
    <property type="evidence" value="ECO:0007669"/>
    <property type="project" value="InterPro"/>
</dbReference>
<dbReference type="PANTHER" id="PTHR44329">
    <property type="entry name" value="SERINE/THREONINE-PROTEIN KINASE TNNI3K-RELATED"/>
    <property type="match status" value="1"/>
</dbReference>
<dbReference type="AlphaFoldDB" id="A0A6A5A2S5"/>
<dbReference type="PROSITE" id="PS50011">
    <property type="entry name" value="PROTEIN_KINASE_DOM"/>
    <property type="match status" value="1"/>
</dbReference>
<organism evidence="3">
    <name type="scientific">Aphanomyces stellatus</name>
    <dbReference type="NCBI Taxonomy" id="120398"/>
    <lineage>
        <taxon>Eukaryota</taxon>
        <taxon>Sar</taxon>
        <taxon>Stramenopiles</taxon>
        <taxon>Oomycota</taxon>
        <taxon>Saprolegniomycetes</taxon>
        <taxon>Saprolegniales</taxon>
        <taxon>Verrucalvaceae</taxon>
        <taxon>Aphanomyces</taxon>
    </lineage>
</organism>
<dbReference type="PANTHER" id="PTHR44329:SF214">
    <property type="entry name" value="PROTEIN KINASE DOMAIN-CONTAINING PROTEIN"/>
    <property type="match status" value="1"/>
</dbReference>
<reference evidence="3" key="1">
    <citation type="submission" date="2019-06" db="EMBL/GenBank/DDBJ databases">
        <title>Genomics analysis of Aphanomyces spp. identifies a new class of oomycete effector associated with host adaptation.</title>
        <authorList>
            <person name="Gaulin E."/>
        </authorList>
    </citation>
    <scope>NUCLEOTIDE SEQUENCE</scope>
    <source>
        <strain evidence="3">CBS 578.67</strain>
    </source>
</reference>
<dbReference type="Gene3D" id="1.10.510.10">
    <property type="entry name" value="Transferase(Phosphotransferase) domain 1"/>
    <property type="match status" value="1"/>
</dbReference>
<protein>
    <recommendedName>
        <fullName evidence="2">Protein kinase domain-containing protein</fullName>
    </recommendedName>
</protein>
<name>A0A6A5A2S5_9STRA</name>
<dbReference type="SUPFAM" id="SSF56112">
    <property type="entry name" value="Protein kinase-like (PK-like)"/>
    <property type="match status" value="1"/>
</dbReference>
<feature type="domain" description="Protein kinase" evidence="2">
    <location>
        <begin position="748"/>
        <end position="852"/>
    </location>
</feature>
<dbReference type="InterPro" id="IPR001245">
    <property type="entry name" value="Ser-Thr/Tyr_kinase_cat_dom"/>
</dbReference>
<dbReference type="InterPro" id="IPR051681">
    <property type="entry name" value="Ser/Thr_Kinases-Pseudokinases"/>
</dbReference>
<gene>
    <name evidence="3" type="ORF">As57867_002178</name>
</gene>
<comment type="caution">
    <text evidence="3">The sequence shown here is derived from an EMBL/GenBank/DDBJ whole genome shotgun (WGS) entry which is preliminary data.</text>
</comment>
<feature type="non-terminal residue" evidence="3">
    <location>
        <position position="852"/>
    </location>
</feature>
<keyword evidence="1" id="KW-0472">Membrane</keyword>
<dbReference type="Pfam" id="PF07714">
    <property type="entry name" value="PK_Tyr_Ser-Thr"/>
    <property type="match status" value="1"/>
</dbReference>
<keyword evidence="1" id="KW-0812">Transmembrane</keyword>
<evidence type="ECO:0000313" key="3">
    <source>
        <dbReference type="EMBL" id="KAF0717634.1"/>
    </source>
</evidence>
<dbReference type="InterPro" id="IPR000719">
    <property type="entry name" value="Prot_kinase_dom"/>
</dbReference>
<accession>A0A6A5A2S5</accession>
<evidence type="ECO:0000259" key="2">
    <source>
        <dbReference type="PROSITE" id="PS50011"/>
    </source>
</evidence>